<accession>A0ABY6TLR0</accession>
<dbReference type="PROSITE" id="PS51257">
    <property type="entry name" value="PROKAR_LIPOPROTEIN"/>
    <property type="match status" value="1"/>
</dbReference>
<dbReference type="Proteomes" id="UP000308167">
    <property type="component" value="Unassembled WGS sequence"/>
</dbReference>
<dbReference type="Pfam" id="PF16068">
    <property type="entry name" value="DUF4810"/>
    <property type="match status" value="1"/>
</dbReference>
<feature type="signal peptide" evidence="1">
    <location>
        <begin position="1"/>
        <end position="17"/>
    </location>
</feature>
<protein>
    <recommendedName>
        <fullName evidence="4">Lipoprotein</fullName>
    </recommendedName>
</protein>
<gene>
    <name evidence="2" type="ORF">SAMEA1410922_01919</name>
</gene>
<dbReference type="InterPro" id="IPR014508">
    <property type="entry name" value="UCP020555_TPR-like"/>
</dbReference>
<keyword evidence="1" id="KW-0732">Signal</keyword>
<evidence type="ECO:0008006" key="4">
    <source>
        <dbReference type="Google" id="ProtNLM"/>
    </source>
</evidence>
<keyword evidence="3" id="KW-1185">Reference proteome</keyword>
<dbReference type="InterPro" id="IPR011990">
    <property type="entry name" value="TPR-like_helical_dom_sf"/>
</dbReference>
<dbReference type="Gene3D" id="1.25.40.10">
    <property type="entry name" value="Tetratricopeptide repeat domain"/>
    <property type="match status" value="1"/>
</dbReference>
<dbReference type="SUPFAM" id="SSF48452">
    <property type="entry name" value="TPR-like"/>
    <property type="match status" value="1"/>
</dbReference>
<dbReference type="RefSeq" id="WP_135710917.1">
    <property type="nucleotide sequence ID" value="NZ_CABFKI010000014.1"/>
</dbReference>
<dbReference type="GeneID" id="86156288"/>
<dbReference type="EMBL" id="CABFKI010000014">
    <property type="protein sequence ID" value="VTU09269.1"/>
    <property type="molecule type" value="Genomic_DNA"/>
</dbReference>
<comment type="caution">
    <text evidence="2">The sequence shown here is derived from an EMBL/GenBank/DDBJ whole genome shotgun (WGS) entry which is preliminary data.</text>
</comment>
<reference evidence="2 3" key="1">
    <citation type="submission" date="2019-05" db="EMBL/GenBank/DDBJ databases">
        <authorList>
            <consortium name="Pathogen Informatics"/>
        </authorList>
    </citation>
    <scope>NUCLEOTIDE SEQUENCE [LARGE SCALE GENOMIC DNA]</scope>
    <source>
        <strain evidence="2 3">NM319</strain>
    </source>
</reference>
<proteinExistence type="predicted"/>
<evidence type="ECO:0000256" key="1">
    <source>
        <dbReference type="SAM" id="SignalP"/>
    </source>
</evidence>
<name>A0ABY6TLR0_9PAST</name>
<sequence>MKKIKLLSLLLGATLLAACSSKPNNDLYYWGNYSDVVYSYYNEEGDYGKQEAALNQIISDAKNQNKVVAPGVYGHLGLVLLKQGKRAEANAALQEEKRIHPDSATFVDYLQRKK</sequence>
<dbReference type="PIRSF" id="PIRSF020555">
    <property type="entry name" value="UCP020555"/>
    <property type="match status" value="1"/>
</dbReference>
<evidence type="ECO:0000313" key="3">
    <source>
        <dbReference type="Proteomes" id="UP000308167"/>
    </source>
</evidence>
<feature type="chain" id="PRO_5046487003" description="Lipoprotein" evidence="1">
    <location>
        <begin position="18"/>
        <end position="114"/>
    </location>
</feature>
<organism evidence="2 3">
    <name type="scientific">Actinobacillus porcinus</name>
    <dbReference type="NCBI Taxonomy" id="51048"/>
    <lineage>
        <taxon>Bacteria</taxon>
        <taxon>Pseudomonadati</taxon>
        <taxon>Pseudomonadota</taxon>
        <taxon>Gammaproteobacteria</taxon>
        <taxon>Pasteurellales</taxon>
        <taxon>Pasteurellaceae</taxon>
        <taxon>Actinobacillus</taxon>
    </lineage>
</organism>
<evidence type="ECO:0000313" key="2">
    <source>
        <dbReference type="EMBL" id="VTU09269.1"/>
    </source>
</evidence>